<dbReference type="AlphaFoldDB" id="A0A6I4HZ08"/>
<organism evidence="11 12">
    <name type="scientific">Mucilaginibacter ginkgonis</name>
    <dbReference type="NCBI Taxonomy" id="2682091"/>
    <lineage>
        <taxon>Bacteria</taxon>
        <taxon>Pseudomonadati</taxon>
        <taxon>Bacteroidota</taxon>
        <taxon>Sphingobacteriia</taxon>
        <taxon>Sphingobacteriales</taxon>
        <taxon>Sphingobacteriaceae</taxon>
        <taxon>Mucilaginibacter</taxon>
    </lineage>
</organism>
<evidence type="ECO:0000259" key="10">
    <source>
        <dbReference type="PROSITE" id="PS51068"/>
    </source>
</evidence>
<evidence type="ECO:0000256" key="4">
    <source>
        <dbReference type="ARBA" id="ARBA00022801"/>
    </source>
</evidence>
<evidence type="ECO:0000256" key="5">
    <source>
        <dbReference type="ARBA" id="ARBA00023125"/>
    </source>
</evidence>
<dbReference type="SUPFAM" id="SSF46946">
    <property type="entry name" value="S13-like H2TH domain"/>
    <property type="match status" value="1"/>
</dbReference>
<dbReference type="RefSeq" id="WP_157525364.1">
    <property type="nucleotide sequence ID" value="NZ_CP066775.1"/>
</dbReference>
<dbReference type="InterPro" id="IPR015886">
    <property type="entry name" value="H2TH_FPG"/>
</dbReference>
<dbReference type="GO" id="GO:0016829">
    <property type="term" value="F:lyase activity"/>
    <property type="evidence" value="ECO:0007669"/>
    <property type="project" value="UniProtKB-KW"/>
</dbReference>
<keyword evidence="5" id="KW-0238">DNA-binding</keyword>
<dbReference type="Proteomes" id="UP000429232">
    <property type="component" value="Chromosome"/>
</dbReference>
<dbReference type="GO" id="GO:0003906">
    <property type="term" value="F:DNA-(apurinic or apyrimidinic site) endonuclease activity"/>
    <property type="evidence" value="ECO:0007669"/>
    <property type="project" value="InterPro"/>
</dbReference>
<evidence type="ECO:0000256" key="6">
    <source>
        <dbReference type="ARBA" id="ARBA00023204"/>
    </source>
</evidence>
<dbReference type="PROSITE" id="PS51068">
    <property type="entry name" value="FPG_CAT"/>
    <property type="match status" value="1"/>
</dbReference>
<keyword evidence="9" id="KW-0326">Glycosidase</keyword>
<evidence type="ECO:0000256" key="7">
    <source>
        <dbReference type="ARBA" id="ARBA00023239"/>
    </source>
</evidence>
<dbReference type="PANTHER" id="PTHR22993">
    <property type="entry name" value="FORMAMIDOPYRIMIDINE-DNA GLYCOSYLASE"/>
    <property type="match status" value="1"/>
</dbReference>
<keyword evidence="12" id="KW-1185">Reference proteome</keyword>
<gene>
    <name evidence="11" type="ORF">GO620_010775</name>
</gene>
<name>A0A6I4HZ08_9SPHI</name>
<evidence type="ECO:0000313" key="11">
    <source>
        <dbReference type="EMBL" id="QQL48663.1"/>
    </source>
</evidence>
<dbReference type="GO" id="GO:0008270">
    <property type="term" value="F:zinc ion binding"/>
    <property type="evidence" value="ECO:0007669"/>
    <property type="project" value="InterPro"/>
</dbReference>
<dbReference type="PANTHER" id="PTHR22993:SF9">
    <property type="entry name" value="FORMAMIDOPYRIMIDINE-DNA GLYCOSYLASE"/>
    <property type="match status" value="1"/>
</dbReference>
<feature type="domain" description="Formamidopyrimidine-DNA glycosylase catalytic" evidence="10">
    <location>
        <begin position="2"/>
        <end position="111"/>
    </location>
</feature>
<keyword evidence="6" id="KW-0234">DNA repair</keyword>
<sequence length="256" mass="28833">MPELPDLQVFARNLDKKLGGKTLERITVNSKKAKTPNAEFAKALHGQKLKKVYRDGKELFFDFDEHTLGLHLMLHGQLFRFDGKNEQKYTVVEMIFKGGEGLALTDWQGAANPTLDPEESKAPDAFDKAVTPKWWQDSLGKKKSAIKNVLLDQKFIRGIGNAYADEILYDAGISPMSVANKIPADKVKVLAKSVKKVLEDAEKQITKSKPDIISGEVRDFLKVHHTRKGETDKGEKILVEKGSRKTYYTEGQELYK</sequence>
<dbReference type="GO" id="GO:0006284">
    <property type="term" value="P:base-excision repair"/>
    <property type="evidence" value="ECO:0007669"/>
    <property type="project" value="InterPro"/>
</dbReference>
<evidence type="ECO:0000256" key="2">
    <source>
        <dbReference type="ARBA" id="ARBA00009409"/>
    </source>
</evidence>
<dbReference type="InterPro" id="IPR035937">
    <property type="entry name" value="FPG_N"/>
</dbReference>
<dbReference type="GO" id="GO:0003684">
    <property type="term" value="F:damaged DNA binding"/>
    <property type="evidence" value="ECO:0007669"/>
    <property type="project" value="InterPro"/>
</dbReference>
<evidence type="ECO:0000256" key="3">
    <source>
        <dbReference type="ARBA" id="ARBA00022763"/>
    </source>
</evidence>
<dbReference type="Gene3D" id="3.20.190.10">
    <property type="entry name" value="MutM-like, N-terminal"/>
    <property type="match status" value="1"/>
</dbReference>
<dbReference type="Pfam" id="PF06831">
    <property type="entry name" value="H2TH"/>
    <property type="match status" value="1"/>
</dbReference>
<keyword evidence="3" id="KW-0227">DNA damage</keyword>
<dbReference type="EMBL" id="CP066775">
    <property type="protein sequence ID" value="QQL48663.1"/>
    <property type="molecule type" value="Genomic_DNA"/>
</dbReference>
<proteinExistence type="inferred from homology"/>
<keyword evidence="4" id="KW-0378">Hydrolase</keyword>
<dbReference type="KEGG" id="mgik:GO620_010775"/>
<dbReference type="GO" id="GO:0008534">
    <property type="term" value="F:oxidized purine nucleobase lesion DNA N-glycosylase activity"/>
    <property type="evidence" value="ECO:0007669"/>
    <property type="project" value="UniProtKB-EC"/>
</dbReference>
<dbReference type="Gene3D" id="1.10.8.50">
    <property type="match status" value="1"/>
</dbReference>
<comment type="similarity">
    <text evidence="2">Belongs to the FPG family.</text>
</comment>
<protein>
    <submittedName>
        <fullName evidence="11">Fpg/Nei family DNA glycosylase</fullName>
    </submittedName>
</protein>
<keyword evidence="8" id="KW-0511">Multifunctional enzyme</keyword>
<dbReference type="SMART" id="SM01232">
    <property type="entry name" value="H2TH"/>
    <property type="match status" value="1"/>
</dbReference>
<dbReference type="SUPFAM" id="SSF81624">
    <property type="entry name" value="N-terminal domain of MutM-like DNA repair proteins"/>
    <property type="match status" value="1"/>
</dbReference>
<dbReference type="InterPro" id="IPR012319">
    <property type="entry name" value="FPG_cat"/>
</dbReference>
<evidence type="ECO:0000256" key="8">
    <source>
        <dbReference type="ARBA" id="ARBA00023268"/>
    </source>
</evidence>
<accession>A0A6I4HZ08</accession>
<comment type="catalytic activity">
    <reaction evidence="1">
        <text>Hydrolysis of DNA containing ring-opened 7-methylguanine residues, releasing 2,6-diamino-4-hydroxy-5-(N-methyl)formamidopyrimidine.</text>
        <dbReference type="EC" id="3.2.2.23"/>
    </reaction>
</comment>
<keyword evidence="7" id="KW-0456">Lyase</keyword>
<dbReference type="InterPro" id="IPR010979">
    <property type="entry name" value="Ribosomal_uS13-like_H2TH"/>
</dbReference>
<dbReference type="SMART" id="SM00898">
    <property type="entry name" value="Fapy_DNA_glyco"/>
    <property type="match status" value="1"/>
</dbReference>
<evidence type="ECO:0000256" key="9">
    <source>
        <dbReference type="ARBA" id="ARBA00023295"/>
    </source>
</evidence>
<reference evidence="11 12" key="1">
    <citation type="submission" date="2020-12" db="EMBL/GenBank/DDBJ databases">
        <title>HMF7856_wgs.fasta genome submission.</title>
        <authorList>
            <person name="Kang H."/>
            <person name="Kim H."/>
            <person name="Joh K."/>
        </authorList>
    </citation>
    <scope>NUCLEOTIDE SEQUENCE [LARGE SCALE GENOMIC DNA]</scope>
    <source>
        <strain evidence="11 12">HMF7856</strain>
    </source>
</reference>
<evidence type="ECO:0000313" key="12">
    <source>
        <dbReference type="Proteomes" id="UP000429232"/>
    </source>
</evidence>
<evidence type="ECO:0000256" key="1">
    <source>
        <dbReference type="ARBA" id="ARBA00001668"/>
    </source>
</evidence>
<dbReference type="Pfam" id="PF01149">
    <property type="entry name" value="Fapy_DNA_glyco"/>
    <property type="match status" value="1"/>
</dbReference>